<accession>A0AAV2R8G7</accession>
<dbReference type="PROSITE" id="PS50157">
    <property type="entry name" value="ZINC_FINGER_C2H2_2"/>
    <property type="match status" value="1"/>
</dbReference>
<keyword evidence="4" id="KW-1185">Reference proteome</keyword>
<proteinExistence type="predicted"/>
<dbReference type="EMBL" id="CAXKWB010015617">
    <property type="protein sequence ID" value="CAL4114140.1"/>
    <property type="molecule type" value="Genomic_DNA"/>
</dbReference>
<feature type="non-terminal residue" evidence="3">
    <location>
        <position position="124"/>
    </location>
</feature>
<sequence length="124" mass="14612">MDEYVKEKVKNEFEIYEETLHTQDIDNIIKEEEIEKNEEPMQIQDVDMEVGEENVKFEEPVAGITECYPVKHQIIHVGNKLHQCSHSDNSSLTSLLRKLPREKQYQCSKCEKELSHSNDLKIHK</sequence>
<dbReference type="AlphaFoldDB" id="A0AAV2R8G7"/>
<protein>
    <recommendedName>
        <fullName evidence="2">C2H2-type domain-containing protein</fullName>
    </recommendedName>
</protein>
<dbReference type="SUPFAM" id="SSF57667">
    <property type="entry name" value="beta-beta-alpha zinc fingers"/>
    <property type="match status" value="1"/>
</dbReference>
<dbReference type="Proteomes" id="UP001497623">
    <property type="component" value="Unassembled WGS sequence"/>
</dbReference>
<feature type="domain" description="C2H2-type" evidence="2">
    <location>
        <begin position="105"/>
        <end position="124"/>
    </location>
</feature>
<keyword evidence="1" id="KW-0862">Zinc</keyword>
<gene>
    <name evidence="3" type="ORF">MNOR_LOCUS20314</name>
</gene>
<evidence type="ECO:0000313" key="4">
    <source>
        <dbReference type="Proteomes" id="UP001497623"/>
    </source>
</evidence>
<name>A0AAV2R8G7_MEGNR</name>
<comment type="caution">
    <text evidence="3">The sequence shown here is derived from an EMBL/GenBank/DDBJ whole genome shotgun (WGS) entry which is preliminary data.</text>
</comment>
<dbReference type="InterPro" id="IPR036236">
    <property type="entry name" value="Znf_C2H2_sf"/>
</dbReference>
<evidence type="ECO:0000256" key="1">
    <source>
        <dbReference type="PROSITE-ProRule" id="PRU00042"/>
    </source>
</evidence>
<dbReference type="GO" id="GO:0008270">
    <property type="term" value="F:zinc ion binding"/>
    <property type="evidence" value="ECO:0007669"/>
    <property type="project" value="UniProtKB-KW"/>
</dbReference>
<reference evidence="3 4" key="1">
    <citation type="submission" date="2024-05" db="EMBL/GenBank/DDBJ databases">
        <authorList>
            <person name="Wallberg A."/>
        </authorList>
    </citation>
    <scope>NUCLEOTIDE SEQUENCE [LARGE SCALE GENOMIC DNA]</scope>
</reference>
<dbReference type="Gene3D" id="3.30.160.60">
    <property type="entry name" value="Classic Zinc Finger"/>
    <property type="match status" value="1"/>
</dbReference>
<dbReference type="InterPro" id="IPR013087">
    <property type="entry name" value="Znf_C2H2_type"/>
</dbReference>
<organism evidence="3 4">
    <name type="scientific">Meganyctiphanes norvegica</name>
    <name type="common">Northern krill</name>
    <name type="synonym">Thysanopoda norvegica</name>
    <dbReference type="NCBI Taxonomy" id="48144"/>
    <lineage>
        <taxon>Eukaryota</taxon>
        <taxon>Metazoa</taxon>
        <taxon>Ecdysozoa</taxon>
        <taxon>Arthropoda</taxon>
        <taxon>Crustacea</taxon>
        <taxon>Multicrustacea</taxon>
        <taxon>Malacostraca</taxon>
        <taxon>Eumalacostraca</taxon>
        <taxon>Eucarida</taxon>
        <taxon>Euphausiacea</taxon>
        <taxon>Euphausiidae</taxon>
        <taxon>Meganyctiphanes</taxon>
    </lineage>
</organism>
<keyword evidence="1" id="KW-0479">Metal-binding</keyword>
<evidence type="ECO:0000313" key="3">
    <source>
        <dbReference type="EMBL" id="CAL4114140.1"/>
    </source>
</evidence>
<evidence type="ECO:0000259" key="2">
    <source>
        <dbReference type="PROSITE" id="PS50157"/>
    </source>
</evidence>
<keyword evidence="1" id="KW-0863">Zinc-finger</keyword>